<protein>
    <recommendedName>
        <fullName evidence="1">Bacteriophage T5 Orf172 DNA-binding domain-containing protein</fullName>
    </recommendedName>
</protein>
<accession>Q5YY34</accession>
<evidence type="ECO:0000313" key="3">
    <source>
        <dbReference type="Proteomes" id="UP000006820"/>
    </source>
</evidence>
<keyword evidence="3" id="KW-1185">Reference proteome</keyword>
<name>Q5YY34_NOCFA</name>
<evidence type="ECO:0000259" key="1">
    <source>
        <dbReference type="SMART" id="SM00974"/>
    </source>
</evidence>
<dbReference type="KEGG" id="nfa:NFA_20610"/>
<dbReference type="RefSeq" id="WP_011208592.1">
    <property type="nucleotide sequence ID" value="NC_006361.1"/>
</dbReference>
<dbReference type="SMART" id="SM00974">
    <property type="entry name" value="T5orf172"/>
    <property type="match status" value="1"/>
</dbReference>
<dbReference type="GeneID" id="61136570"/>
<dbReference type="Pfam" id="PF10544">
    <property type="entry name" value="T5orf172"/>
    <property type="match status" value="1"/>
</dbReference>
<feature type="domain" description="Bacteriophage T5 Orf172 DNA-binding" evidence="1">
    <location>
        <begin position="16"/>
        <end position="96"/>
    </location>
</feature>
<dbReference type="eggNOG" id="COG0790">
    <property type="taxonomic scope" value="Bacteria"/>
</dbReference>
<gene>
    <name evidence="2" type="ordered locus">NFA_20610</name>
</gene>
<dbReference type="AlphaFoldDB" id="Q5YY34"/>
<reference evidence="2 3" key="1">
    <citation type="journal article" date="2004" name="Proc. Natl. Acad. Sci. U.S.A.">
        <title>The complete genomic sequence of Nocardia farcinica IFM 10152.</title>
        <authorList>
            <person name="Ishikawa J."/>
            <person name="Yamashita A."/>
            <person name="Mikami Y."/>
            <person name="Hoshino Y."/>
            <person name="Kurita H."/>
            <person name="Hotta K."/>
            <person name="Shiba T."/>
            <person name="Hattori M."/>
        </authorList>
    </citation>
    <scope>NUCLEOTIDE SEQUENCE [LARGE SCALE GENOMIC DNA]</scope>
    <source>
        <strain evidence="2 3">IFM 10152</strain>
    </source>
</reference>
<dbReference type="STRING" id="247156.NFA_20610"/>
<dbReference type="Proteomes" id="UP000006820">
    <property type="component" value="Chromosome"/>
</dbReference>
<evidence type="ECO:0000313" key="2">
    <source>
        <dbReference type="EMBL" id="BAD56907.1"/>
    </source>
</evidence>
<sequence>MHTPSRRGVVYVLMNRAMPGYMKIGKTIKTSDERARQLSGATGVPEDFEIVFDIVVSDVDQVEKLAHKKLDYARTNKRREFFRVDIRAAIQTVTEIASRFPVAEADSISREILPQMETRMRRWLRRDIISVEFVQYSDLCILRVTEQPNLRVSYARSIAFNLEVLGGGFDEDGDGFLFSPYRRSIDENVKIFAEELDAYSMAMVDIPLLSPEATRYIVDGYEAGDVDAMRPDECVIRELWLEGWTIDVGANTSVASDLRLLDRSIKHGITIAGDRQNGWPQSKFYFSKDSDNEEQ</sequence>
<dbReference type="EMBL" id="AP006618">
    <property type="protein sequence ID" value="BAD56907.1"/>
    <property type="molecule type" value="Genomic_DNA"/>
</dbReference>
<proteinExistence type="predicted"/>
<dbReference type="InterPro" id="IPR018306">
    <property type="entry name" value="Phage_T5_Orf172_DNA-bd"/>
</dbReference>
<dbReference type="HOGENOM" id="CLU_942805_0_0_11"/>
<organism evidence="2 3">
    <name type="scientific">Nocardia farcinica (strain IFM 10152)</name>
    <dbReference type="NCBI Taxonomy" id="247156"/>
    <lineage>
        <taxon>Bacteria</taxon>
        <taxon>Bacillati</taxon>
        <taxon>Actinomycetota</taxon>
        <taxon>Actinomycetes</taxon>
        <taxon>Mycobacteriales</taxon>
        <taxon>Nocardiaceae</taxon>
        <taxon>Nocardia</taxon>
    </lineage>
</organism>